<dbReference type="FunFam" id="3.40.50.11720:FF:000001">
    <property type="entry name" value="3-deoxy-D-manno-octulosonic acid transferase"/>
    <property type="match status" value="1"/>
</dbReference>
<dbReference type="GO" id="GO:0005886">
    <property type="term" value="C:plasma membrane"/>
    <property type="evidence" value="ECO:0007669"/>
    <property type="project" value="UniProtKB-SubCell"/>
</dbReference>
<dbReference type="RefSeq" id="WP_282213295.1">
    <property type="nucleotide sequence ID" value="NZ_OX458332.1"/>
</dbReference>
<organism evidence="14 15">
    <name type="scientific">Methylococcus capsulatus</name>
    <dbReference type="NCBI Taxonomy" id="414"/>
    <lineage>
        <taxon>Bacteria</taxon>
        <taxon>Pseudomonadati</taxon>
        <taxon>Pseudomonadota</taxon>
        <taxon>Gammaproteobacteria</taxon>
        <taxon>Methylococcales</taxon>
        <taxon>Methylococcaceae</taxon>
        <taxon>Methylococcus</taxon>
    </lineage>
</organism>
<gene>
    <name evidence="14" type="primary">waaA</name>
    <name evidence="14" type="ORF">MCNOR_2576</name>
</gene>
<dbReference type="GO" id="GO:0009245">
    <property type="term" value="P:lipid A biosynthetic process"/>
    <property type="evidence" value="ECO:0007669"/>
    <property type="project" value="TreeGrafter"/>
</dbReference>
<evidence type="ECO:0000313" key="14">
    <source>
        <dbReference type="EMBL" id="CAI8855145.1"/>
    </source>
</evidence>
<evidence type="ECO:0000256" key="8">
    <source>
        <dbReference type="ARBA" id="ARBA00031445"/>
    </source>
</evidence>
<evidence type="ECO:0000256" key="6">
    <source>
        <dbReference type="ARBA" id="ARBA00022679"/>
    </source>
</evidence>
<dbReference type="Proteomes" id="UP001158598">
    <property type="component" value="Chromosome"/>
</dbReference>
<evidence type="ECO:0000256" key="7">
    <source>
        <dbReference type="ARBA" id="ARBA00022968"/>
    </source>
</evidence>
<dbReference type="EMBL" id="OX458332">
    <property type="protein sequence ID" value="CAI8855145.1"/>
    <property type="molecule type" value="Genomic_DNA"/>
</dbReference>
<dbReference type="AlphaFoldDB" id="A0AA35XUD2"/>
<feature type="domain" description="3-deoxy-D-manno-octulosonic-acid transferase N-terminal" evidence="13">
    <location>
        <begin position="33"/>
        <end position="207"/>
    </location>
</feature>
<evidence type="ECO:0000256" key="5">
    <source>
        <dbReference type="ARBA" id="ARBA00019077"/>
    </source>
</evidence>
<keyword evidence="14" id="KW-0328">Glycosyltransferase</keyword>
<keyword evidence="12" id="KW-0448">Lipopolysaccharide biosynthesis</keyword>
<evidence type="ECO:0000256" key="11">
    <source>
        <dbReference type="PIRSR" id="PIRSR639901-2"/>
    </source>
</evidence>
<sequence>MRSVYTSLFYASLPWVLARLLWRSRANPAYRHRIAERFGFYSGPPKPVDIWIHAVSVGEAEAAFSLIAALRRHARASILVTTTTPTGSARVRKVLGDTVEHVFLPYDLPDGVGRFLGHFSPRAAVIMETEIWPNLFTACRKRGVPLLIANARLSDRSARRYAWIRGTLRRLLAGVDIAAQTEADARRFVTIGADPATVTVTGNLKFDTEPDASVTAVGAALRRSLFQERPVWLAASTHRGEEKAVLEAFAGLRSRHPELLLVIAPRHPERFEEVARLAVEAGHRVARQTQAEGGVAGTFDVFLLDTLGDLMRFYVASDIAFVGGSLVDIGGHNVVEPALAETAIVFGPFTRNFQQICDDLERKGAAVRVRDTGELAAAVDRLVADEGRRGDMVQQALAFVRRNRGAAERHWRLLVRHLGDSFQAH</sequence>
<comment type="similarity">
    <text evidence="3">Belongs to the glycosyltransferase group 1 family. Glycosyltransferase 30 subfamily.</text>
</comment>
<dbReference type="SUPFAM" id="SSF53756">
    <property type="entry name" value="UDP-Glycosyltransferase/glycogen phosphorylase"/>
    <property type="match status" value="1"/>
</dbReference>
<dbReference type="InterPro" id="IPR007507">
    <property type="entry name" value="Glycos_transf_N"/>
</dbReference>
<comment type="catalytic activity">
    <reaction evidence="9 12">
        <text>lipid IVA (E. coli) + CMP-3-deoxy-beta-D-manno-octulosonate = alpha-Kdo-(2-&gt;6)-lipid IVA (E. coli) + CMP + H(+)</text>
        <dbReference type="Rhea" id="RHEA:28066"/>
        <dbReference type="ChEBI" id="CHEBI:15378"/>
        <dbReference type="ChEBI" id="CHEBI:58603"/>
        <dbReference type="ChEBI" id="CHEBI:60364"/>
        <dbReference type="ChEBI" id="CHEBI:60377"/>
        <dbReference type="ChEBI" id="CHEBI:85987"/>
        <dbReference type="EC" id="2.4.99.12"/>
    </reaction>
</comment>
<dbReference type="FunFam" id="3.40.50.2000:FF:000032">
    <property type="entry name" value="3-deoxy-D-manno-octulosonic acid transferase"/>
    <property type="match status" value="1"/>
</dbReference>
<feature type="site" description="Transition state stabilizer" evidence="11">
    <location>
        <position position="128"/>
    </location>
</feature>
<dbReference type="PANTHER" id="PTHR42755">
    <property type="entry name" value="3-DEOXY-MANNO-OCTULOSONATE CYTIDYLYLTRANSFERASE"/>
    <property type="match status" value="1"/>
</dbReference>
<comment type="pathway">
    <text evidence="2 12">Bacterial outer membrane biogenesis; LPS core biosynthesis.</text>
</comment>
<dbReference type="InterPro" id="IPR039901">
    <property type="entry name" value="Kdotransferase"/>
</dbReference>
<dbReference type="Pfam" id="PF04413">
    <property type="entry name" value="Glycos_transf_N"/>
    <property type="match status" value="1"/>
</dbReference>
<evidence type="ECO:0000259" key="13">
    <source>
        <dbReference type="Pfam" id="PF04413"/>
    </source>
</evidence>
<keyword evidence="12" id="KW-1003">Cell membrane</keyword>
<dbReference type="PANTHER" id="PTHR42755:SF1">
    <property type="entry name" value="3-DEOXY-D-MANNO-OCTULOSONIC ACID TRANSFERASE, MITOCHONDRIAL-RELATED"/>
    <property type="match status" value="1"/>
</dbReference>
<accession>A0AA35XUD2</accession>
<evidence type="ECO:0000256" key="2">
    <source>
        <dbReference type="ARBA" id="ARBA00004713"/>
    </source>
</evidence>
<name>A0AA35XUD2_METCP</name>
<dbReference type="Gene3D" id="3.40.50.2000">
    <property type="entry name" value="Glycogen Phosphorylase B"/>
    <property type="match status" value="1"/>
</dbReference>
<dbReference type="EC" id="2.4.99.12" evidence="4 12"/>
<keyword evidence="12" id="KW-0472">Membrane</keyword>
<evidence type="ECO:0000256" key="10">
    <source>
        <dbReference type="PIRSR" id="PIRSR639901-1"/>
    </source>
</evidence>
<dbReference type="GO" id="GO:0043842">
    <property type="term" value="F:Kdo transferase activity"/>
    <property type="evidence" value="ECO:0007669"/>
    <property type="project" value="UniProtKB-EC"/>
</dbReference>
<evidence type="ECO:0000256" key="4">
    <source>
        <dbReference type="ARBA" id="ARBA00012621"/>
    </source>
</evidence>
<dbReference type="Gene3D" id="3.40.50.11720">
    <property type="entry name" value="3-Deoxy-D-manno-octulosonic-acid transferase, N-terminal domain"/>
    <property type="match status" value="1"/>
</dbReference>
<evidence type="ECO:0000256" key="1">
    <source>
        <dbReference type="ARBA" id="ARBA00004388"/>
    </source>
</evidence>
<evidence type="ECO:0000256" key="9">
    <source>
        <dbReference type="ARBA" id="ARBA00049183"/>
    </source>
</evidence>
<keyword evidence="7" id="KW-0735">Signal-anchor</keyword>
<dbReference type="NCBIfam" id="NF004388">
    <property type="entry name" value="PRK05749.1-4"/>
    <property type="match status" value="1"/>
</dbReference>
<evidence type="ECO:0000256" key="3">
    <source>
        <dbReference type="ARBA" id="ARBA00006380"/>
    </source>
</evidence>
<comment type="subcellular location">
    <subcellularLocation>
        <location evidence="1">Cell inner membrane</location>
        <topology evidence="1">Single-pass membrane protein</topology>
        <orientation evidence="1">Cytoplasmic side</orientation>
    </subcellularLocation>
    <subcellularLocation>
        <location evidence="12">Cell membrane</location>
    </subcellularLocation>
</comment>
<feature type="site" description="Transition state stabilizer" evidence="11">
    <location>
        <position position="205"/>
    </location>
</feature>
<reference evidence="14" key="1">
    <citation type="submission" date="2023-03" db="EMBL/GenBank/DDBJ databases">
        <authorList>
            <person name="Pearce D."/>
        </authorList>
    </citation>
    <scope>NUCLEOTIDE SEQUENCE</scope>
    <source>
        <strain evidence="14">Mc</strain>
    </source>
</reference>
<comment type="function">
    <text evidence="12">Involved in lipopolysaccharide (LPS) biosynthesis. Catalyzes the transfer of 3-deoxy-D-manno-octulosonate (Kdo) residue(s) from CMP-Kdo to lipid IV(A), the tetraacyldisaccharide-1,4'-bisphosphate precursor of lipid A.</text>
</comment>
<protein>
    <recommendedName>
        <fullName evidence="5 12">3-deoxy-D-manno-octulosonic acid transferase</fullName>
        <shortName evidence="12">Kdo transferase</shortName>
        <ecNumber evidence="4 12">2.4.99.12</ecNumber>
    </recommendedName>
    <alternativeName>
        <fullName evidence="8 12">Lipid IV(A) 3-deoxy-D-manno-octulosonic acid transferase</fullName>
    </alternativeName>
</protein>
<evidence type="ECO:0000313" key="15">
    <source>
        <dbReference type="Proteomes" id="UP001158598"/>
    </source>
</evidence>
<keyword evidence="7" id="KW-0812">Transmembrane</keyword>
<dbReference type="GO" id="GO:0009244">
    <property type="term" value="P:lipopolysaccharide core region biosynthetic process"/>
    <property type="evidence" value="ECO:0007669"/>
    <property type="project" value="UniProtKB-UniRule"/>
</dbReference>
<dbReference type="InterPro" id="IPR038107">
    <property type="entry name" value="Glycos_transf_N_sf"/>
</dbReference>
<evidence type="ECO:0000256" key="12">
    <source>
        <dbReference type="RuleBase" id="RU365103"/>
    </source>
</evidence>
<keyword evidence="6 12" id="KW-0808">Transferase</keyword>
<proteinExistence type="inferred from homology"/>
<feature type="active site" description="Proton acceptor" evidence="10">
    <location>
        <position position="59"/>
    </location>
</feature>